<reference evidence="2" key="1">
    <citation type="submission" date="2019-08" db="EMBL/GenBank/DDBJ databases">
        <authorList>
            <person name="Liu F."/>
        </authorList>
    </citation>
    <scope>NUCLEOTIDE SEQUENCE [LARGE SCALE GENOMIC DNA]</scope>
    <source>
        <strain evidence="2">PA1801</strain>
        <tissue evidence="2">Leaf</tissue>
    </source>
</reference>
<dbReference type="Proteomes" id="UP000325315">
    <property type="component" value="Unassembled WGS sequence"/>
</dbReference>
<keyword evidence="3" id="KW-1185">Reference proteome</keyword>
<name>A0A5B6WK63_9ROSI</name>
<dbReference type="PANTHER" id="PTHR47074:SF61">
    <property type="entry name" value="RNASE H TYPE-1 DOMAIN-CONTAINING PROTEIN"/>
    <property type="match status" value="1"/>
</dbReference>
<dbReference type="InterPro" id="IPR036397">
    <property type="entry name" value="RNaseH_sf"/>
</dbReference>
<evidence type="ECO:0000313" key="3">
    <source>
        <dbReference type="Proteomes" id="UP000325315"/>
    </source>
</evidence>
<protein>
    <submittedName>
        <fullName evidence="2">Zinc finger, CCHC-type</fullName>
    </submittedName>
</protein>
<dbReference type="AlphaFoldDB" id="A0A5B6WK63"/>
<evidence type="ECO:0000259" key="1">
    <source>
        <dbReference type="Pfam" id="PF13456"/>
    </source>
</evidence>
<dbReference type="PANTHER" id="PTHR47074">
    <property type="entry name" value="BNAC02G40300D PROTEIN"/>
    <property type="match status" value="1"/>
</dbReference>
<dbReference type="InterPro" id="IPR012337">
    <property type="entry name" value="RNaseH-like_sf"/>
</dbReference>
<comment type="caution">
    <text evidence="2">The sequence shown here is derived from an EMBL/GenBank/DDBJ whole genome shotgun (WGS) entry which is preliminary data.</text>
</comment>
<proteinExistence type="predicted"/>
<dbReference type="EMBL" id="SMMG02000003">
    <property type="protein sequence ID" value="KAA3481447.1"/>
    <property type="molecule type" value="Genomic_DNA"/>
</dbReference>
<dbReference type="GO" id="GO:0004523">
    <property type="term" value="F:RNA-DNA hybrid ribonuclease activity"/>
    <property type="evidence" value="ECO:0007669"/>
    <property type="project" value="InterPro"/>
</dbReference>
<dbReference type="Gene3D" id="3.30.420.10">
    <property type="entry name" value="Ribonuclease H-like superfamily/Ribonuclease H"/>
    <property type="match status" value="1"/>
</dbReference>
<gene>
    <name evidence="2" type="ORF">EPI10_021814</name>
</gene>
<dbReference type="CDD" id="cd06222">
    <property type="entry name" value="RNase_H_like"/>
    <property type="match status" value="1"/>
</dbReference>
<sequence>MTFRRLANNNICPQCGGRDETMNHLFRECPVTMEMWRALTNLDLSTITNIEFGEWLTMVLTSLTLEQWRIFCVALWAIWGDRNSRVHEKTSKSGQQIAKIQKTANTKIEWSHPPGQEIKINFDGAFDERSNYSASGVVVKDSSGRVLISSTTIHKGVVSAFVAEAVACSQATQIALDMNKEVTIIEGDSLSVIKKCKNTTQDKSQIGPFIHDIHRMKLRGRSLKFEYIPRSANNLAHILATKTLKRKEEIYLINSVPDYAAEQAINESVRELD</sequence>
<dbReference type="InterPro" id="IPR002156">
    <property type="entry name" value="RNaseH_domain"/>
</dbReference>
<dbReference type="GO" id="GO:0003676">
    <property type="term" value="F:nucleic acid binding"/>
    <property type="evidence" value="ECO:0007669"/>
    <property type="project" value="InterPro"/>
</dbReference>
<dbReference type="InterPro" id="IPR052929">
    <property type="entry name" value="RNase_H-like_EbsB-rel"/>
</dbReference>
<organism evidence="2 3">
    <name type="scientific">Gossypium australe</name>
    <dbReference type="NCBI Taxonomy" id="47621"/>
    <lineage>
        <taxon>Eukaryota</taxon>
        <taxon>Viridiplantae</taxon>
        <taxon>Streptophyta</taxon>
        <taxon>Embryophyta</taxon>
        <taxon>Tracheophyta</taxon>
        <taxon>Spermatophyta</taxon>
        <taxon>Magnoliopsida</taxon>
        <taxon>eudicotyledons</taxon>
        <taxon>Gunneridae</taxon>
        <taxon>Pentapetalae</taxon>
        <taxon>rosids</taxon>
        <taxon>malvids</taxon>
        <taxon>Malvales</taxon>
        <taxon>Malvaceae</taxon>
        <taxon>Malvoideae</taxon>
        <taxon>Gossypium</taxon>
    </lineage>
</organism>
<dbReference type="InterPro" id="IPR044730">
    <property type="entry name" value="RNase_H-like_dom_plant"/>
</dbReference>
<dbReference type="Pfam" id="PF13456">
    <property type="entry name" value="RVT_3"/>
    <property type="match status" value="1"/>
</dbReference>
<feature type="domain" description="RNase H type-1" evidence="1">
    <location>
        <begin position="121"/>
        <end position="242"/>
    </location>
</feature>
<dbReference type="OrthoDB" id="690769at2759"/>
<accession>A0A5B6WK63</accession>
<dbReference type="SUPFAM" id="SSF53098">
    <property type="entry name" value="Ribonuclease H-like"/>
    <property type="match status" value="1"/>
</dbReference>
<evidence type="ECO:0000313" key="2">
    <source>
        <dbReference type="EMBL" id="KAA3481447.1"/>
    </source>
</evidence>